<keyword evidence="2 5" id="KW-0812">Transmembrane</keyword>
<dbReference type="Pfam" id="PF04479">
    <property type="entry name" value="RTA1"/>
    <property type="match status" value="1"/>
</dbReference>
<reference evidence="6 7" key="1">
    <citation type="submission" date="2016-07" db="EMBL/GenBank/DDBJ databases">
        <title>Pervasive Adenine N6-methylation of Active Genes in Fungi.</title>
        <authorList>
            <consortium name="DOE Joint Genome Institute"/>
            <person name="Mondo S.J."/>
            <person name="Dannebaum R.O."/>
            <person name="Kuo R.C."/>
            <person name="Labutti K."/>
            <person name="Haridas S."/>
            <person name="Kuo A."/>
            <person name="Salamov A."/>
            <person name="Ahrendt S.R."/>
            <person name="Lipzen A."/>
            <person name="Sullivan W."/>
            <person name="Andreopoulos W.B."/>
            <person name="Clum A."/>
            <person name="Lindquist E."/>
            <person name="Daum C."/>
            <person name="Ramamoorthy G.K."/>
            <person name="Gryganskyi A."/>
            <person name="Culley D."/>
            <person name="Magnuson J.K."/>
            <person name="James T.Y."/>
            <person name="O'Malley M.A."/>
            <person name="Stajich J.E."/>
            <person name="Spatafora J.W."/>
            <person name="Visel A."/>
            <person name="Grigoriev I.V."/>
        </authorList>
    </citation>
    <scope>NUCLEOTIDE SEQUENCE [LARGE SCALE GENOMIC DNA]</scope>
    <source>
        <strain evidence="6 7">68-887.2</strain>
    </source>
</reference>
<comment type="caution">
    <text evidence="6">The sequence shown here is derived from an EMBL/GenBank/DDBJ whole genome shotgun (WGS) entry which is preliminary data.</text>
</comment>
<sequence>MASNPDHTLYLPAAIIFTVIYVVLSLLFNYRMWRNREAKWLYFLVWGTNIMLGGFIVRAVTHFQPYSLGLFIVQTLLILLAPTLFLAEMYIIVPKFADTLNASEFLLIPRKYVIRIFFGSDIFSYGIQGVGGGFVINTTTPGLATAGRIIVLVSMVFQLVSYAIFMALIVDFGIKMHSRYPERRASDSSSSTRFTSNDPGPKREWKRFYAVIVCASVALIIRTIYRIVEYAEGSQTEGYVAQHEVFFYCFDATALVIALAPMTIFWPADYCTPSTSSVEMDLEMNNPSDNTVYGRQEEDIPK</sequence>
<feature type="transmembrane region" description="Helical" evidence="5">
    <location>
        <begin position="40"/>
        <end position="60"/>
    </location>
</feature>
<evidence type="ECO:0000313" key="7">
    <source>
        <dbReference type="Proteomes" id="UP000193986"/>
    </source>
</evidence>
<evidence type="ECO:0000313" key="6">
    <source>
        <dbReference type="EMBL" id="ORY23795.1"/>
    </source>
</evidence>
<evidence type="ECO:0000256" key="3">
    <source>
        <dbReference type="ARBA" id="ARBA00022989"/>
    </source>
</evidence>
<feature type="transmembrane region" description="Helical" evidence="5">
    <location>
        <begin position="7"/>
        <end position="28"/>
    </location>
</feature>
<feature type="transmembrane region" description="Helical" evidence="5">
    <location>
        <begin position="112"/>
        <end position="137"/>
    </location>
</feature>
<feature type="transmembrane region" description="Helical" evidence="5">
    <location>
        <begin position="66"/>
        <end position="91"/>
    </location>
</feature>
<comment type="subcellular location">
    <subcellularLocation>
        <location evidence="1">Membrane</location>
        <topology evidence="1">Multi-pass membrane protein</topology>
    </subcellularLocation>
</comment>
<feature type="transmembrane region" description="Helical" evidence="5">
    <location>
        <begin position="245"/>
        <end position="266"/>
    </location>
</feature>
<dbReference type="AlphaFoldDB" id="A0A1Y2APB7"/>
<gene>
    <name evidence="6" type="ORF">BCR39DRAFT_600706</name>
</gene>
<keyword evidence="4 5" id="KW-0472">Membrane</keyword>
<name>A0A1Y2APB7_9TREE</name>
<accession>A0A1Y2APB7</accession>
<dbReference type="InParanoid" id="A0A1Y2APB7"/>
<dbReference type="EMBL" id="MCFC01000075">
    <property type="protein sequence ID" value="ORY23795.1"/>
    <property type="molecule type" value="Genomic_DNA"/>
</dbReference>
<organism evidence="6 7">
    <name type="scientific">Naematelia encephala</name>
    <dbReference type="NCBI Taxonomy" id="71784"/>
    <lineage>
        <taxon>Eukaryota</taxon>
        <taxon>Fungi</taxon>
        <taxon>Dikarya</taxon>
        <taxon>Basidiomycota</taxon>
        <taxon>Agaricomycotina</taxon>
        <taxon>Tremellomycetes</taxon>
        <taxon>Tremellales</taxon>
        <taxon>Naemateliaceae</taxon>
        <taxon>Naematelia</taxon>
    </lineage>
</organism>
<keyword evidence="3 5" id="KW-1133">Transmembrane helix</keyword>
<dbReference type="PANTHER" id="PTHR31465:SF1">
    <property type="entry name" value="PROTEIN RTA1-RELATED"/>
    <property type="match status" value="1"/>
</dbReference>
<evidence type="ECO:0000256" key="4">
    <source>
        <dbReference type="ARBA" id="ARBA00023136"/>
    </source>
</evidence>
<protein>
    <submittedName>
        <fullName evidence="6">RTA1 like protein-domain-containing protein</fullName>
    </submittedName>
</protein>
<evidence type="ECO:0000256" key="5">
    <source>
        <dbReference type="SAM" id="Phobius"/>
    </source>
</evidence>
<proteinExistence type="predicted"/>
<dbReference type="PANTHER" id="PTHR31465">
    <property type="entry name" value="PROTEIN RTA1-RELATED"/>
    <property type="match status" value="1"/>
</dbReference>
<dbReference type="STRING" id="71784.A0A1Y2APB7"/>
<evidence type="ECO:0000256" key="1">
    <source>
        <dbReference type="ARBA" id="ARBA00004141"/>
    </source>
</evidence>
<dbReference type="InterPro" id="IPR007568">
    <property type="entry name" value="RTA1"/>
</dbReference>
<dbReference type="GO" id="GO:0016020">
    <property type="term" value="C:membrane"/>
    <property type="evidence" value="ECO:0007669"/>
    <property type="project" value="UniProtKB-SubCell"/>
</dbReference>
<evidence type="ECO:0000256" key="2">
    <source>
        <dbReference type="ARBA" id="ARBA00022692"/>
    </source>
</evidence>
<feature type="transmembrane region" description="Helical" evidence="5">
    <location>
        <begin position="149"/>
        <end position="174"/>
    </location>
</feature>
<dbReference type="Proteomes" id="UP000193986">
    <property type="component" value="Unassembled WGS sequence"/>
</dbReference>
<feature type="transmembrane region" description="Helical" evidence="5">
    <location>
        <begin position="208"/>
        <end position="225"/>
    </location>
</feature>
<dbReference type="OrthoDB" id="3358017at2759"/>
<keyword evidence="7" id="KW-1185">Reference proteome</keyword>